<proteinExistence type="predicted"/>
<gene>
    <name evidence="1" type="ORF">T12_7419</name>
</gene>
<dbReference type="Proteomes" id="UP000054783">
    <property type="component" value="Unassembled WGS sequence"/>
</dbReference>
<reference evidence="1 2" key="1">
    <citation type="submission" date="2015-01" db="EMBL/GenBank/DDBJ databases">
        <title>Evolution of Trichinella species and genotypes.</title>
        <authorList>
            <person name="Korhonen P.K."/>
            <person name="Edoardo P."/>
            <person name="Giuseppe L.R."/>
            <person name="Gasser R.B."/>
        </authorList>
    </citation>
    <scope>NUCLEOTIDE SEQUENCE [LARGE SCALE GENOMIC DNA]</scope>
    <source>
        <strain evidence="1">ISS2496</strain>
    </source>
</reference>
<protein>
    <submittedName>
        <fullName evidence="1">Uncharacterized protein</fullName>
    </submittedName>
</protein>
<dbReference type="AlphaFoldDB" id="A0A0V0Z5H0"/>
<organism evidence="1 2">
    <name type="scientific">Trichinella patagoniensis</name>
    <dbReference type="NCBI Taxonomy" id="990121"/>
    <lineage>
        <taxon>Eukaryota</taxon>
        <taxon>Metazoa</taxon>
        <taxon>Ecdysozoa</taxon>
        <taxon>Nematoda</taxon>
        <taxon>Enoplea</taxon>
        <taxon>Dorylaimia</taxon>
        <taxon>Trichinellida</taxon>
        <taxon>Trichinellidae</taxon>
        <taxon>Trichinella</taxon>
    </lineage>
</organism>
<sequence length="146" mass="16506">MLLLITSTWTFQRFYLHQRLLSSLPTVLLPGSTCGVGNGDLKPTRQWTVGFALAAGQINYDSLTAILPTFVHERVTNKTKRTADTVLFHESEHLSMETNEQRLSTTQTPTTITQHSKGIADRNRRFFYASSSLSYRTPPTVLIVKY</sequence>
<accession>A0A0V0Z5H0</accession>
<keyword evidence="2" id="KW-1185">Reference proteome</keyword>
<evidence type="ECO:0000313" key="2">
    <source>
        <dbReference type="Proteomes" id="UP000054783"/>
    </source>
</evidence>
<dbReference type="EMBL" id="JYDQ01000432">
    <property type="protein sequence ID" value="KRY07612.1"/>
    <property type="molecule type" value="Genomic_DNA"/>
</dbReference>
<evidence type="ECO:0000313" key="1">
    <source>
        <dbReference type="EMBL" id="KRY07612.1"/>
    </source>
</evidence>
<comment type="caution">
    <text evidence="1">The sequence shown here is derived from an EMBL/GenBank/DDBJ whole genome shotgun (WGS) entry which is preliminary data.</text>
</comment>
<name>A0A0V0Z5H0_9BILA</name>